<dbReference type="EMBL" id="JAATIQ010000036">
    <property type="protein sequence ID" value="KAF4396450.1"/>
    <property type="molecule type" value="Genomic_DNA"/>
</dbReference>
<protein>
    <recommendedName>
        <fullName evidence="1">Reverse transcriptase zinc-binding domain-containing protein</fullName>
    </recommendedName>
</protein>
<comment type="caution">
    <text evidence="2">The sequence shown here is derived from an EMBL/GenBank/DDBJ whole genome shotgun (WGS) entry which is preliminary data.</text>
</comment>
<name>A0A7J6HQ43_CANSA</name>
<gene>
    <name evidence="2" type="ORF">G4B88_019250</name>
</gene>
<feature type="domain" description="Reverse transcriptase zinc-binding" evidence="1">
    <location>
        <begin position="130"/>
        <end position="199"/>
    </location>
</feature>
<proteinExistence type="predicted"/>
<reference evidence="2 3" key="1">
    <citation type="journal article" date="2020" name="bioRxiv">
        <title>Sequence and annotation of 42 cannabis genomes reveals extensive copy number variation in cannabinoid synthesis and pathogen resistance genes.</title>
        <authorList>
            <person name="Mckernan K.J."/>
            <person name="Helbert Y."/>
            <person name="Kane L.T."/>
            <person name="Ebling H."/>
            <person name="Zhang L."/>
            <person name="Liu B."/>
            <person name="Eaton Z."/>
            <person name="Mclaughlin S."/>
            <person name="Kingan S."/>
            <person name="Baybayan P."/>
            <person name="Concepcion G."/>
            <person name="Jordan M."/>
            <person name="Riva A."/>
            <person name="Barbazuk W."/>
            <person name="Harkins T."/>
        </authorList>
    </citation>
    <scope>NUCLEOTIDE SEQUENCE [LARGE SCALE GENOMIC DNA]</scope>
    <source>
        <strain evidence="3">cv. Jamaican Lion 4</strain>
        <tissue evidence="2">Leaf</tissue>
    </source>
</reference>
<dbReference type="InterPro" id="IPR026960">
    <property type="entry name" value="RVT-Znf"/>
</dbReference>
<evidence type="ECO:0000313" key="2">
    <source>
        <dbReference type="EMBL" id="KAF4396450.1"/>
    </source>
</evidence>
<sequence length="300" mass="34669">MRGCFPLMSCFRVKYFPRQTSFWSMSLSSNASWLTKGIISIREFLRSETCYLVGNGMLVDIWHAPWISWLDWEHYQDAFNPRVQCRGITLHSTLLNHVGLWSFEALKAWFILSLVGSMMAYHGLIKSRGNNVSPMWKKSRRRLFMRGGFFMWKVGRDILPFGIRLRQIFSSNVNCAICNSHDDSYQHLFFHCLLAHHLWPLERWIVNPKRSSVTALREPFGREVVEAMVVKLIGDSALGRGQSLSLSCCERSAFLYLFSCFDLLPGASVVWVPRSLNLTVHNFDAWAISVNFCGFFFLGK</sequence>
<accession>A0A7J6HQ43</accession>
<keyword evidence="3" id="KW-1185">Reference proteome</keyword>
<evidence type="ECO:0000259" key="1">
    <source>
        <dbReference type="Pfam" id="PF13966"/>
    </source>
</evidence>
<organism evidence="2 3">
    <name type="scientific">Cannabis sativa</name>
    <name type="common">Hemp</name>
    <name type="synonym">Marijuana</name>
    <dbReference type="NCBI Taxonomy" id="3483"/>
    <lineage>
        <taxon>Eukaryota</taxon>
        <taxon>Viridiplantae</taxon>
        <taxon>Streptophyta</taxon>
        <taxon>Embryophyta</taxon>
        <taxon>Tracheophyta</taxon>
        <taxon>Spermatophyta</taxon>
        <taxon>Magnoliopsida</taxon>
        <taxon>eudicotyledons</taxon>
        <taxon>Gunneridae</taxon>
        <taxon>Pentapetalae</taxon>
        <taxon>rosids</taxon>
        <taxon>fabids</taxon>
        <taxon>Rosales</taxon>
        <taxon>Cannabaceae</taxon>
        <taxon>Cannabis</taxon>
    </lineage>
</organism>
<dbReference type="Proteomes" id="UP000583929">
    <property type="component" value="Unassembled WGS sequence"/>
</dbReference>
<evidence type="ECO:0000313" key="3">
    <source>
        <dbReference type="Proteomes" id="UP000583929"/>
    </source>
</evidence>
<dbReference type="Pfam" id="PF13966">
    <property type="entry name" value="zf-RVT"/>
    <property type="match status" value="1"/>
</dbReference>
<dbReference type="AlphaFoldDB" id="A0A7J6HQ43"/>